<dbReference type="GO" id="GO:0005576">
    <property type="term" value="C:extracellular region"/>
    <property type="evidence" value="ECO:0007669"/>
    <property type="project" value="InterPro"/>
</dbReference>
<dbReference type="GO" id="GO:0008061">
    <property type="term" value="F:chitin binding"/>
    <property type="evidence" value="ECO:0007669"/>
    <property type="project" value="InterPro"/>
</dbReference>
<dbReference type="Pfam" id="PF01607">
    <property type="entry name" value="CBM_14"/>
    <property type="match status" value="1"/>
</dbReference>
<proteinExistence type="predicted"/>
<evidence type="ECO:0000313" key="2">
    <source>
        <dbReference type="EMBL" id="CAG7821045.1"/>
    </source>
</evidence>
<evidence type="ECO:0000313" key="3">
    <source>
        <dbReference type="Proteomes" id="UP000708208"/>
    </source>
</evidence>
<organism evidence="2 3">
    <name type="scientific">Allacma fusca</name>
    <dbReference type="NCBI Taxonomy" id="39272"/>
    <lineage>
        <taxon>Eukaryota</taxon>
        <taxon>Metazoa</taxon>
        <taxon>Ecdysozoa</taxon>
        <taxon>Arthropoda</taxon>
        <taxon>Hexapoda</taxon>
        <taxon>Collembola</taxon>
        <taxon>Symphypleona</taxon>
        <taxon>Sminthuridae</taxon>
        <taxon>Allacma</taxon>
    </lineage>
</organism>
<dbReference type="AlphaFoldDB" id="A0A8J2KUN3"/>
<dbReference type="Proteomes" id="UP000708208">
    <property type="component" value="Unassembled WGS sequence"/>
</dbReference>
<protein>
    <recommendedName>
        <fullName evidence="1">Chitin-binding type-2 domain-containing protein</fullName>
    </recommendedName>
</protein>
<feature type="domain" description="Chitin-binding type-2" evidence="1">
    <location>
        <begin position="27"/>
        <end position="83"/>
    </location>
</feature>
<name>A0A8J2KUN3_9HEXA</name>
<keyword evidence="3" id="KW-1185">Reference proteome</keyword>
<evidence type="ECO:0000259" key="1">
    <source>
        <dbReference type="PROSITE" id="PS50940"/>
    </source>
</evidence>
<accession>A0A8J2KUN3</accession>
<dbReference type="OrthoDB" id="6020543at2759"/>
<dbReference type="EMBL" id="CAJVCH010498383">
    <property type="protein sequence ID" value="CAG7821045.1"/>
    <property type="molecule type" value="Genomic_DNA"/>
</dbReference>
<reference evidence="2" key="1">
    <citation type="submission" date="2021-06" db="EMBL/GenBank/DDBJ databases">
        <authorList>
            <person name="Hodson N. C."/>
            <person name="Mongue J. A."/>
            <person name="Jaron S. K."/>
        </authorList>
    </citation>
    <scope>NUCLEOTIDE SEQUENCE</scope>
</reference>
<dbReference type="SMART" id="SM00494">
    <property type="entry name" value="ChtBD2"/>
    <property type="match status" value="1"/>
</dbReference>
<gene>
    <name evidence="2" type="ORF">AFUS01_LOCUS31404</name>
</gene>
<comment type="caution">
    <text evidence="2">The sequence shown here is derived from an EMBL/GenBank/DDBJ whole genome shotgun (WGS) entry which is preliminary data.</text>
</comment>
<sequence length="85" mass="9244">NLDKSKNQELKLDLGGVRTPPGYGQGMFKCKDNQVAFQAFPGRCDLYTLCACGVKVLLECAPGLYFDPASSACNFIQLVQCPHSL</sequence>
<dbReference type="PROSITE" id="PS50940">
    <property type="entry name" value="CHIT_BIND_II"/>
    <property type="match status" value="1"/>
</dbReference>
<feature type="non-terminal residue" evidence="2">
    <location>
        <position position="1"/>
    </location>
</feature>
<dbReference type="InterPro" id="IPR002557">
    <property type="entry name" value="Chitin-bd_dom"/>
</dbReference>